<keyword evidence="9" id="KW-0448">Lipopolysaccharide biosynthesis</keyword>
<dbReference type="Gene3D" id="3.40.50.11720">
    <property type="entry name" value="3-Deoxy-D-manno-octulosonic-acid transferase, N-terminal domain"/>
    <property type="match status" value="1"/>
</dbReference>
<dbReference type="InterPro" id="IPR038107">
    <property type="entry name" value="Glycos_transf_N_sf"/>
</dbReference>
<evidence type="ECO:0000256" key="9">
    <source>
        <dbReference type="RuleBase" id="RU365103"/>
    </source>
</evidence>
<evidence type="ECO:0000256" key="7">
    <source>
        <dbReference type="PIRSR" id="PIRSR639901-1"/>
    </source>
</evidence>
<evidence type="ECO:0000256" key="2">
    <source>
        <dbReference type="ARBA" id="ARBA00012621"/>
    </source>
</evidence>
<organism evidence="12 13">
    <name type="scientific">Roseibacillus ishigakijimensis</name>
    <dbReference type="NCBI Taxonomy" id="454146"/>
    <lineage>
        <taxon>Bacteria</taxon>
        <taxon>Pseudomonadati</taxon>
        <taxon>Verrucomicrobiota</taxon>
        <taxon>Verrucomicrobiia</taxon>
        <taxon>Verrucomicrobiales</taxon>
        <taxon>Verrucomicrobiaceae</taxon>
        <taxon>Roseibacillus</taxon>
    </lineage>
</organism>
<evidence type="ECO:0000256" key="3">
    <source>
        <dbReference type="ARBA" id="ARBA00019077"/>
    </source>
</evidence>
<comment type="subcellular location">
    <subcellularLocation>
        <location evidence="9">Cell membrane</location>
    </subcellularLocation>
</comment>
<evidence type="ECO:0000313" key="12">
    <source>
        <dbReference type="EMBL" id="MBK1833152.1"/>
    </source>
</evidence>
<dbReference type="Proteomes" id="UP000604083">
    <property type="component" value="Unassembled WGS sequence"/>
</dbReference>
<dbReference type="GO" id="GO:0009245">
    <property type="term" value="P:lipid A biosynthetic process"/>
    <property type="evidence" value="ECO:0007669"/>
    <property type="project" value="TreeGrafter"/>
</dbReference>
<evidence type="ECO:0000313" key="13">
    <source>
        <dbReference type="Proteomes" id="UP000604083"/>
    </source>
</evidence>
<dbReference type="Pfam" id="PF04413">
    <property type="entry name" value="Glycos_transf_N"/>
    <property type="match status" value="1"/>
</dbReference>
<protein>
    <recommendedName>
        <fullName evidence="3 9">3-deoxy-D-manno-octulosonic acid transferase</fullName>
        <shortName evidence="9">Kdo transferase</shortName>
        <ecNumber evidence="2 9">2.4.99.12</ecNumber>
    </recommendedName>
    <alternativeName>
        <fullName evidence="5 9">Lipid IV(A) 3-deoxy-D-manno-octulosonic acid transferase</fullName>
    </alternativeName>
</protein>
<feature type="site" description="Transition state stabilizer" evidence="8">
    <location>
        <position position="137"/>
    </location>
</feature>
<accession>A0A934RK29</accession>
<evidence type="ECO:0000256" key="1">
    <source>
        <dbReference type="ARBA" id="ARBA00004713"/>
    </source>
</evidence>
<comment type="caution">
    <text evidence="12">The sequence shown here is derived from an EMBL/GenBank/DDBJ whole genome shotgun (WGS) entry which is preliminary data.</text>
</comment>
<dbReference type="EC" id="2.4.99.12" evidence="2 9"/>
<dbReference type="PANTHER" id="PTHR42755">
    <property type="entry name" value="3-DEOXY-MANNO-OCTULOSONATE CYTIDYLYLTRANSFERASE"/>
    <property type="match status" value="1"/>
</dbReference>
<feature type="domain" description="3-deoxy-D-manno-octulosonic-acid transferase N-terminal" evidence="11">
    <location>
        <begin position="35"/>
        <end position="217"/>
    </location>
</feature>
<evidence type="ECO:0000256" key="4">
    <source>
        <dbReference type="ARBA" id="ARBA00022679"/>
    </source>
</evidence>
<evidence type="ECO:0000256" key="6">
    <source>
        <dbReference type="ARBA" id="ARBA00049183"/>
    </source>
</evidence>
<keyword evidence="9" id="KW-1003">Cell membrane</keyword>
<dbReference type="GO" id="GO:0043842">
    <property type="term" value="F:Kdo transferase activity"/>
    <property type="evidence" value="ECO:0007669"/>
    <property type="project" value="UniProtKB-EC"/>
</dbReference>
<feature type="active site" description="Proton acceptor" evidence="7">
    <location>
        <position position="67"/>
    </location>
</feature>
<dbReference type="RefSeq" id="WP_200390581.1">
    <property type="nucleotide sequence ID" value="NZ_JAENIO010000005.1"/>
</dbReference>
<evidence type="ECO:0000256" key="5">
    <source>
        <dbReference type="ARBA" id="ARBA00031445"/>
    </source>
</evidence>
<dbReference type="Gene3D" id="3.40.50.2000">
    <property type="entry name" value="Glycogen Phosphorylase B"/>
    <property type="match status" value="1"/>
</dbReference>
<evidence type="ECO:0000259" key="11">
    <source>
        <dbReference type="Pfam" id="PF04413"/>
    </source>
</evidence>
<evidence type="ECO:0000256" key="8">
    <source>
        <dbReference type="PIRSR" id="PIRSR639901-2"/>
    </source>
</evidence>
<gene>
    <name evidence="12" type="ORF">JIN78_03680</name>
</gene>
<sequence>MIRTIYNLLYPPFAAFSAPFWLLKTRKRGGLGPRLGEKLAQYGPESPRPTPERASRPIYLHAASVGEANIARKLIVAWAEHSPEARFLLAVGTSTGFDLVRQSPPPGTEVLYAPLDVPSLIRRMLDRFQPGLIVLIEHEVWPNLMHEASRRRIPVALVNARLSERSGARLAKARPLVESMYRGLTWVGAQSEDDRPRLAAIGIREEVIHVTGSIKFDPARSTPASTNFDPRPLLTSLGPDESPILMALSTHGGEELLFARAAATVGEARLVIIPRHMERRDEICRELRAAGFAVRLRSADAGANTPTPTTDGQTLILVVDSTGEMPAFTRHATIAFVGKTLTATGGQNPCEAIAEKIPVLAGPHLENFEPLASELRARGGLLSVTNEEELARGLRSLLSDPRAARQQAAEALAVLESHRGATDRTIAALAKLAHPD</sequence>
<dbReference type="EMBL" id="JAENIO010000005">
    <property type="protein sequence ID" value="MBK1833152.1"/>
    <property type="molecule type" value="Genomic_DNA"/>
</dbReference>
<keyword evidence="4 9" id="KW-0808">Transferase</keyword>
<dbReference type="InterPro" id="IPR039901">
    <property type="entry name" value="Kdotransferase"/>
</dbReference>
<evidence type="ECO:0000256" key="10">
    <source>
        <dbReference type="SAM" id="MobiDB-lite"/>
    </source>
</evidence>
<proteinExistence type="inferred from homology"/>
<dbReference type="GO" id="GO:0009244">
    <property type="term" value="P:lipopolysaccharide core region biosynthetic process"/>
    <property type="evidence" value="ECO:0007669"/>
    <property type="project" value="UniProtKB-UniRule"/>
</dbReference>
<dbReference type="GO" id="GO:0005886">
    <property type="term" value="C:plasma membrane"/>
    <property type="evidence" value="ECO:0007669"/>
    <property type="project" value="UniProtKB-SubCell"/>
</dbReference>
<keyword evidence="13" id="KW-1185">Reference proteome</keyword>
<comment type="catalytic activity">
    <reaction evidence="6 9">
        <text>lipid IVA (E. coli) + CMP-3-deoxy-beta-D-manno-octulosonate = alpha-Kdo-(2-&gt;6)-lipid IVA (E. coli) + CMP + H(+)</text>
        <dbReference type="Rhea" id="RHEA:28066"/>
        <dbReference type="ChEBI" id="CHEBI:15378"/>
        <dbReference type="ChEBI" id="CHEBI:58603"/>
        <dbReference type="ChEBI" id="CHEBI:60364"/>
        <dbReference type="ChEBI" id="CHEBI:60377"/>
        <dbReference type="ChEBI" id="CHEBI:85987"/>
        <dbReference type="EC" id="2.4.99.12"/>
    </reaction>
</comment>
<reference evidence="12" key="1">
    <citation type="submission" date="2021-01" db="EMBL/GenBank/DDBJ databases">
        <title>Modified the classification status of verrucomicrobia.</title>
        <authorList>
            <person name="Feng X."/>
        </authorList>
    </citation>
    <scope>NUCLEOTIDE SEQUENCE</scope>
    <source>
        <strain evidence="12">KCTC 12986</strain>
    </source>
</reference>
<feature type="site" description="Transition state stabilizer" evidence="8">
    <location>
        <position position="215"/>
    </location>
</feature>
<comment type="pathway">
    <text evidence="1 9">Bacterial outer membrane biogenesis; LPS core biosynthesis.</text>
</comment>
<dbReference type="InterPro" id="IPR007507">
    <property type="entry name" value="Glycos_transf_N"/>
</dbReference>
<name>A0A934RK29_9BACT</name>
<feature type="region of interest" description="Disordered" evidence="10">
    <location>
        <begin position="34"/>
        <end position="54"/>
    </location>
</feature>
<keyword evidence="9" id="KW-0472">Membrane</keyword>
<dbReference type="SUPFAM" id="SSF53756">
    <property type="entry name" value="UDP-Glycosyltransferase/glycogen phosphorylase"/>
    <property type="match status" value="1"/>
</dbReference>
<dbReference type="PANTHER" id="PTHR42755:SF1">
    <property type="entry name" value="3-DEOXY-D-MANNO-OCTULOSONIC ACID TRANSFERASE, MITOCHONDRIAL-RELATED"/>
    <property type="match status" value="1"/>
</dbReference>
<dbReference type="AlphaFoldDB" id="A0A934RK29"/>
<comment type="similarity">
    <text evidence="9">Belongs to the glycosyltransferase group 1 family.</text>
</comment>
<comment type="function">
    <text evidence="9">Involved in lipopolysaccharide (LPS) biosynthesis. Catalyzes the transfer of 3-deoxy-D-manno-octulosonate (Kdo) residue(s) from CMP-Kdo to lipid IV(A), the tetraacyldisaccharide-1,4'-bisphosphate precursor of lipid A.</text>
</comment>